<keyword evidence="9" id="KW-1185">Reference proteome</keyword>
<dbReference type="PANTHER" id="PTHR33508">
    <property type="entry name" value="UPF0056 MEMBRANE PROTEIN YHCE"/>
    <property type="match status" value="1"/>
</dbReference>
<evidence type="ECO:0000256" key="7">
    <source>
        <dbReference type="RuleBase" id="RU362048"/>
    </source>
</evidence>
<feature type="transmembrane region" description="Helical" evidence="7">
    <location>
        <begin position="132"/>
        <end position="159"/>
    </location>
</feature>
<dbReference type="Proteomes" id="UP000063965">
    <property type="component" value="Chromosome"/>
</dbReference>
<evidence type="ECO:0000256" key="4">
    <source>
        <dbReference type="ARBA" id="ARBA00022692"/>
    </source>
</evidence>
<sequence length="197" mass="22018">MTLYTIAITLILVMDPLGNIPVFLAILRNYDTRTQTRIILRESLIAFLILALFVFFGRYILHGLHITTPALSIAGGVILFIIALRMIFPSEQKTAKEDFEEPLIVPLAVPLTAGPSAMAMVLLFVTRYPHHLWLVFLGVLIASAIFTVIMLFAPFLMKILGKRGLTAIERLMGMILTTIAVQMFLSGVAQYLHYPLM</sequence>
<dbReference type="NCBIfam" id="TIGR00427">
    <property type="entry name" value="NAAT family transporter"/>
    <property type="match status" value="1"/>
</dbReference>
<accession>A0ABM5UV56</accession>
<dbReference type="RefSeq" id="WP_048875544.1">
    <property type="nucleotide sequence ID" value="NZ_CP011126.1"/>
</dbReference>
<evidence type="ECO:0000256" key="3">
    <source>
        <dbReference type="ARBA" id="ARBA00022475"/>
    </source>
</evidence>
<dbReference type="Pfam" id="PF01914">
    <property type="entry name" value="MarC"/>
    <property type="match status" value="1"/>
</dbReference>
<feature type="transmembrane region" description="Helical" evidence="7">
    <location>
        <begin position="66"/>
        <end position="84"/>
    </location>
</feature>
<organism evidence="8 9">
    <name type="scientific">Candidatus Coxiella mudrowiae</name>
    <dbReference type="NCBI Taxonomy" id="2054173"/>
    <lineage>
        <taxon>Bacteria</taxon>
        <taxon>Pseudomonadati</taxon>
        <taxon>Pseudomonadota</taxon>
        <taxon>Gammaproteobacteria</taxon>
        <taxon>Legionellales</taxon>
        <taxon>Coxiellaceae</taxon>
        <taxon>Coxiella</taxon>
    </lineage>
</organism>
<feature type="transmembrane region" description="Helical" evidence="7">
    <location>
        <begin position="6"/>
        <end position="27"/>
    </location>
</feature>
<feature type="transmembrane region" description="Helical" evidence="7">
    <location>
        <begin position="39"/>
        <end position="60"/>
    </location>
</feature>
<evidence type="ECO:0000256" key="5">
    <source>
        <dbReference type="ARBA" id="ARBA00022989"/>
    </source>
</evidence>
<dbReference type="PANTHER" id="PTHR33508:SF10">
    <property type="entry name" value="UPF0056 INNER MEMBRANE PROTEIN YHGN"/>
    <property type="match status" value="1"/>
</dbReference>
<gene>
    <name evidence="8" type="ORF">CleRT_13200</name>
</gene>
<protein>
    <recommendedName>
        <fullName evidence="7">UPF0056 membrane protein</fullName>
    </recommendedName>
</protein>
<name>A0ABM5UV56_9COXI</name>
<evidence type="ECO:0000256" key="2">
    <source>
        <dbReference type="ARBA" id="ARBA00009784"/>
    </source>
</evidence>
<evidence type="ECO:0000313" key="8">
    <source>
        <dbReference type="EMBL" id="AKQ33883.1"/>
    </source>
</evidence>
<dbReference type="InterPro" id="IPR002771">
    <property type="entry name" value="Multi_antbiot-R_MarC"/>
</dbReference>
<keyword evidence="6 7" id="KW-0472">Membrane</keyword>
<comment type="similarity">
    <text evidence="2 7">Belongs to the UPF0056 (MarC) family.</text>
</comment>
<proteinExistence type="inferred from homology"/>
<evidence type="ECO:0000313" key="9">
    <source>
        <dbReference type="Proteomes" id="UP000063965"/>
    </source>
</evidence>
<feature type="transmembrane region" description="Helical" evidence="7">
    <location>
        <begin position="171"/>
        <end position="192"/>
    </location>
</feature>
<evidence type="ECO:0000256" key="6">
    <source>
        <dbReference type="ARBA" id="ARBA00023136"/>
    </source>
</evidence>
<keyword evidence="5 7" id="KW-1133">Transmembrane helix</keyword>
<feature type="transmembrane region" description="Helical" evidence="7">
    <location>
        <begin position="104"/>
        <end position="126"/>
    </location>
</feature>
<keyword evidence="3" id="KW-1003">Cell membrane</keyword>
<comment type="subcellular location">
    <subcellularLocation>
        <location evidence="1 7">Cell membrane</location>
        <topology evidence="1 7">Multi-pass membrane protein</topology>
    </subcellularLocation>
</comment>
<keyword evidence="4 7" id="KW-0812">Transmembrane</keyword>
<reference evidence="8 9" key="1">
    <citation type="journal article" date="2015" name="Genome Biol. Evol.">
        <title>Distinctive Genome Reduction Rates Revealed by Genomic Analyses of Two Coxiella-Like Endosymbionts in Ticks.</title>
        <authorList>
            <person name="Gottlieb Y."/>
            <person name="Lalzar I."/>
            <person name="Klasson L."/>
        </authorList>
    </citation>
    <scope>NUCLEOTIDE SEQUENCE [LARGE SCALE GENOMIC DNA]</scope>
    <source>
        <strain evidence="8 9">CRt</strain>
    </source>
</reference>
<dbReference type="EMBL" id="CP011126">
    <property type="protein sequence ID" value="AKQ33883.1"/>
    <property type="molecule type" value="Genomic_DNA"/>
</dbReference>
<evidence type="ECO:0000256" key="1">
    <source>
        <dbReference type="ARBA" id="ARBA00004651"/>
    </source>
</evidence>